<dbReference type="PROSITE" id="PS50929">
    <property type="entry name" value="ABC_TM1F"/>
    <property type="match status" value="1"/>
</dbReference>
<dbReference type="InterPro" id="IPR003439">
    <property type="entry name" value="ABC_transporter-like_ATP-bd"/>
</dbReference>
<evidence type="ECO:0000313" key="13">
    <source>
        <dbReference type="Proteomes" id="UP000035067"/>
    </source>
</evidence>
<reference evidence="12 13" key="1">
    <citation type="submission" date="2015-01" db="EMBL/GenBank/DDBJ databases">
        <title>Lifestyle Evolution in Cyanobacterial Symbionts of Sponges.</title>
        <authorList>
            <person name="Burgsdorf I."/>
            <person name="Slaby B.M."/>
            <person name="Handley K.M."/>
            <person name="Haber M."/>
            <person name="Blom J."/>
            <person name="Marshall C.W."/>
            <person name="Gilbert J.A."/>
            <person name="Hentschel U."/>
            <person name="Steindler L."/>
        </authorList>
    </citation>
    <scope>NUCLEOTIDE SEQUENCE [LARGE SCALE GENOMIC DNA]</scope>
    <source>
        <strain evidence="12">SP3</strain>
    </source>
</reference>
<organism evidence="12 13">
    <name type="scientific">Candidatus Synechococcus spongiarum SP3</name>
    <dbReference type="NCBI Taxonomy" id="1604020"/>
    <lineage>
        <taxon>Bacteria</taxon>
        <taxon>Bacillati</taxon>
        <taxon>Cyanobacteriota</taxon>
        <taxon>Cyanophyceae</taxon>
        <taxon>Synechococcales</taxon>
        <taxon>Synechococcaceae</taxon>
        <taxon>Synechococcus</taxon>
    </lineage>
</organism>
<feature type="domain" description="ABC transporter" evidence="10">
    <location>
        <begin position="346"/>
        <end position="580"/>
    </location>
</feature>
<accession>A0A0G2HJV7</accession>
<feature type="transmembrane region" description="Helical" evidence="9">
    <location>
        <begin position="63"/>
        <end position="89"/>
    </location>
</feature>
<keyword evidence="8 9" id="KW-0472">Membrane</keyword>
<comment type="subcellular location">
    <subcellularLocation>
        <location evidence="1">Cell membrane</location>
        <topology evidence="1">Multi-pass membrane protein</topology>
    </subcellularLocation>
</comment>
<feature type="transmembrane region" description="Helical" evidence="9">
    <location>
        <begin position="160"/>
        <end position="181"/>
    </location>
</feature>
<dbReference type="GO" id="GO:0005524">
    <property type="term" value="F:ATP binding"/>
    <property type="evidence" value="ECO:0007669"/>
    <property type="project" value="UniProtKB-KW"/>
</dbReference>
<dbReference type="PANTHER" id="PTHR43394">
    <property type="entry name" value="ATP-DEPENDENT PERMEASE MDL1, MITOCHONDRIAL"/>
    <property type="match status" value="1"/>
</dbReference>
<dbReference type="InterPro" id="IPR011527">
    <property type="entry name" value="ABC1_TM_dom"/>
</dbReference>
<keyword evidence="7 9" id="KW-1133">Transmembrane helix</keyword>
<dbReference type="InterPro" id="IPR039421">
    <property type="entry name" value="Type_1_exporter"/>
</dbReference>
<feature type="transmembrane region" description="Helical" evidence="9">
    <location>
        <begin position="21"/>
        <end position="43"/>
    </location>
</feature>
<dbReference type="Gene3D" id="3.40.50.300">
    <property type="entry name" value="P-loop containing nucleotide triphosphate hydrolases"/>
    <property type="match status" value="1"/>
</dbReference>
<dbReference type="GO" id="GO:0005886">
    <property type="term" value="C:plasma membrane"/>
    <property type="evidence" value="ECO:0007669"/>
    <property type="project" value="UniProtKB-SubCell"/>
</dbReference>
<evidence type="ECO:0000256" key="3">
    <source>
        <dbReference type="ARBA" id="ARBA00022475"/>
    </source>
</evidence>
<evidence type="ECO:0000259" key="10">
    <source>
        <dbReference type="PROSITE" id="PS50893"/>
    </source>
</evidence>
<feature type="domain" description="ABC transmembrane type-1" evidence="11">
    <location>
        <begin position="23"/>
        <end position="310"/>
    </location>
</feature>
<name>A0A0G2HJV7_9SYNE</name>
<dbReference type="SMART" id="SM00382">
    <property type="entry name" value="AAA"/>
    <property type="match status" value="1"/>
</dbReference>
<dbReference type="InterPro" id="IPR036640">
    <property type="entry name" value="ABC1_TM_sf"/>
</dbReference>
<evidence type="ECO:0000256" key="6">
    <source>
        <dbReference type="ARBA" id="ARBA00022840"/>
    </source>
</evidence>
<dbReference type="FunFam" id="3.40.50.300:FF:000221">
    <property type="entry name" value="Multidrug ABC transporter ATP-binding protein"/>
    <property type="match status" value="1"/>
</dbReference>
<dbReference type="Proteomes" id="UP000035067">
    <property type="component" value="Unassembled WGS sequence"/>
</dbReference>
<dbReference type="SUPFAM" id="SSF90123">
    <property type="entry name" value="ABC transporter transmembrane region"/>
    <property type="match status" value="1"/>
</dbReference>
<comment type="caution">
    <text evidence="12">The sequence shown here is derived from an EMBL/GenBank/DDBJ whole genome shotgun (WGS) entry which is preliminary data.</text>
</comment>
<evidence type="ECO:0000259" key="11">
    <source>
        <dbReference type="PROSITE" id="PS50929"/>
    </source>
</evidence>
<evidence type="ECO:0000256" key="1">
    <source>
        <dbReference type="ARBA" id="ARBA00004651"/>
    </source>
</evidence>
<dbReference type="GO" id="GO:0016887">
    <property type="term" value="F:ATP hydrolysis activity"/>
    <property type="evidence" value="ECO:0007669"/>
    <property type="project" value="InterPro"/>
</dbReference>
<evidence type="ECO:0000256" key="2">
    <source>
        <dbReference type="ARBA" id="ARBA00022448"/>
    </source>
</evidence>
<dbReference type="AlphaFoldDB" id="A0A0G2HJV7"/>
<evidence type="ECO:0000256" key="7">
    <source>
        <dbReference type="ARBA" id="ARBA00022989"/>
    </source>
</evidence>
<evidence type="ECO:0000256" key="8">
    <source>
        <dbReference type="ARBA" id="ARBA00023136"/>
    </source>
</evidence>
<dbReference type="InterPro" id="IPR003593">
    <property type="entry name" value="AAA+_ATPase"/>
</dbReference>
<feature type="transmembrane region" description="Helical" evidence="9">
    <location>
        <begin position="134"/>
        <end position="154"/>
    </location>
</feature>
<evidence type="ECO:0000256" key="4">
    <source>
        <dbReference type="ARBA" id="ARBA00022692"/>
    </source>
</evidence>
<dbReference type="SUPFAM" id="SSF52540">
    <property type="entry name" value="P-loop containing nucleoside triphosphate hydrolases"/>
    <property type="match status" value="1"/>
</dbReference>
<dbReference type="Pfam" id="PF00664">
    <property type="entry name" value="ABC_membrane"/>
    <property type="match status" value="1"/>
</dbReference>
<keyword evidence="4 9" id="KW-0812">Transmembrane</keyword>
<dbReference type="PANTHER" id="PTHR43394:SF1">
    <property type="entry name" value="ATP-BINDING CASSETTE SUB-FAMILY B MEMBER 10, MITOCHONDRIAL"/>
    <property type="match status" value="1"/>
</dbReference>
<keyword evidence="3" id="KW-1003">Cell membrane</keyword>
<keyword evidence="5" id="KW-0547">Nucleotide-binding</keyword>
<dbReference type="InterPro" id="IPR027417">
    <property type="entry name" value="P-loop_NTPase"/>
</dbReference>
<dbReference type="PROSITE" id="PS50893">
    <property type="entry name" value="ABC_TRANSPORTER_2"/>
    <property type="match status" value="1"/>
</dbReference>
<dbReference type="Pfam" id="PF00005">
    <property type="entry name" value="ABC_tran"/>
    <property type="match status" value="1"/>
</dbReference>
<evidence type="ECO:0000256" key="5">
    <source>
        <dbReference type="ARBA" id="ARBA00022741"/>
    </source>
</evidence>
<evidence type="ECO:0000256" key="9">
    <source>
        <dbReference type="SAM" id="Phobius"/>
    </source>
</evidence>
<protein>
    <submittedName>
        <fullName evidence="12">Membrane protein</fullName>
    </submittedName>
</protein>
<dbReference type="CDD" id="cd18541">
    <property type="entry name" value="ABC_6TM_TmrB_like"/>
    <property type="match status" value="1"/>
</dbReference>
<evidence type="ECO:0000313" key="12">
    <source>
        <dbReference type="EMBL" id="KKZ11502.1"/>
    </source>
</evidence>
<dbReference type="EMBL" id="JXQG01000050">
    <property type="protein sequence ID" value="KKZ11502.1"/>
    <property type="molecule type" value="Genomic_DNA"/>
</dbReference>
<keyword evidence="2" id="KW-0813">Transport</keyword>
<dbReference type="GO" id="GO:0015421">
    <property type="term" value="F:ABC-type oligopeptide transporter activity"/>
    <property type="evidence" value="ECO:0007669"/>
    <property type="project" value="TreeGrafter"/>
</dbReference>
<proteinExistence type="predicted"/>
<gene>
    <name evidence="12" type="ORF">TE42_07740</name>
</gene>
<dbReference type="PATRIC" id="fig|1604020.3.peg.1512"/>
<sequence>MAPVGVQFRRLRRQLAPHGKQLAAGVVALMVLNLIGAVLPLLVRDTIDHLVPGFTMEELASGAARLLGLATLMAVVRMASRLLVFGVGISVETGLRQQLFDHLLGQEPGWLSQMRTGELITRATYDVNNVRRMLGFAVLNMVNVVMIYGTQLPAMVSIDLGLSVAALSLHPAMLLLVSLFGKRMARLQRRQQEHLSQLSDLIQEDLSGISAIKIYDQQANEHEAFSALNRSYRNAALSLARVRSMLFPALEKISHLSLLLLLALGAGRLEAAALGDPQGLTIGGFVALLLYAERLVFPTALFGFTINTFQVGQVSLERVEEVLMRQPQITDPMAAEPLAPRPAGRLQVQNLHYQYPDSKRQVLAGVNFTLQPGELVALVGAVGCGKSTIARLLGRMIDPPEKSVFLDGQDIRQLRLDDLRSHIALVPQEAYLFTATMEDNLRYGQPDTERQQVVHYAAAAQLSRDIEAFPHGLDTMVGERGITLSGGQRQRSALARALLQQAPLLVLDDALASVDNATASGILENLRQHRQSTVLFISHQLAAAAACDRVMVMEAGRIVQSGQHQTLLQQSGTYQQLWRRQAVETSWSQSLM</sequence>
<dbReference type="Gene3D" id="1.20.1560.10">
    <property type="entry name" value="ABC transporter type 1, transmembrane domain"/>
    <property type="match status" value="1"/>
</dbReference>
<keyword evidence="6" id="KW-0067">ATP-binding</keyword>